<dbReference type="PANTHER" id="PTHR43433">
    <property type="entry name" value="HYDROLASE, ALPHA/BETA FOLD FAMILY PROTEIN"/>
    <property type="match status" value="1"/>
</dbReference>
<dbReference type="STRING" id="266265.Bxe_B0550"/>
<dbReference type="Gene3D" id="3.40.50.1820">
    <property type="entry name" value="alpha/beta hydrolase"/>
    <property type="match status" value="1"/>
</dbReference>
<dbReference type="PRINTS" id="PR00111">
    <property type="entry name" value="ABHYDROLASE"/>
</dbReference>
<dbReference type="InterPro" id="IPR050471">
    <property type="entry name" value="AB_hydrolase"/>
</dbReference>
<evidence type="ECO:0000256" key="1">
    <source>
        <dbReference type="SAM" id="MobiDB-lite"/>
    </source>
</evidence>
<dbReference type="KEGG" id="bxb:DR64_5881"/>
<dbReference type="InterPro" id="IPR000073">
    <property type="entry name" value="AB_hydrolase_1"/>
</dbReference>
<evidence type="ECO:0000259" key="2">
    <source>
        <dbReference type="Pfam" id="PF00561"/>
    </source>
</evidence>
<keyword evidence="4" id="KW-1185">Reference proteome</keyword>
<dbReference type="KEGG" id="bxe:Bxe_B0550"/>
<dbReference type="ESTHER" id="burxl-q13kj1">
    <property type="family name" value="6_AlphaBeta_hydrolase"/>
</dbReference>
<reference evidence="3 4" key="1">
    <citation type="journal article" date="2006" name="Proc. Natl. Acad. Sci. U.S.A.">
        <title>Burkholderia xenovorans LB400 harbors a multi-replicon, 9.73-Mbp genome shaped for versatility.</title>
        <authorList>
            <person name="Chain P.S."/>
            <person name="Denef V.J."/>
            <person name="Konstantinidis K.T."/>
            <person name="Vergez L.M."/>
            <person name="Agullo L."/>
            <person name="Reyes V.L."/>
            <person name="Hauser L."/>
            <person name="Cordova M."/>
            <person name="Gomez L."/>
            <person name="Gonzalez M."/>
            <person name="Land M."/>
            <person name="Lao V."/>
            <person name="Larimer F."/>
            <person name="LiPuma J.J."/>
            <person name="Mahenthiralingam E."/>
            <person name="Malfatti S.A."/>
            <person name="Marx C.J."/>
            <person name="Parnell J.J."/>
            <person name="Ramette A."/>
            <person name="Richardson P."/>
            <person name="Seeger M."/>
            <person name="Smith D."/>
            <person name="Spilker T."/>
            <person name="Sul W.J."/>
            <person name="Tsoi T.V."/>
            <person name="Ulrich L.E."/>
            <person name="Zhulin I.B."/>
            <person name="Tiedje J.M."/>
        </authorList>
    </citation>
    <scope>NUCLEOTIDE SEQUENCE [LARGE SCALE GENOMIC DNA]</scope>
    <source>
        <strain evidence="3 4">LB400</strain>
    </source>
</reference>
<dbReference type="InterPro" id="IPR029058">
    <property type="entry name" value="AB_hydrolase_fold"/>
</dbReference>
<dbReference type="eggNOG" id="COG2267">
    <property type="taxonomic scope" value="Bacteria"/>
</dbReference>
<dbReference type="EMBL" id="CP000271">
    <property type="protein sequence ID" value="ABE35398.1"/>
    <property type="molecule type" value="Genomic_DNA"/>
</dbReference>
<feature type="region of interest" description="Disordered" evidence="1">
    <location>
        <begin position="1"/>
        <end position="20"/>
    </location>
</feature>
<dbReference type="PATRIC" id="fig|266265.5.peg.7242"/>
<protein>
    <submittedName>
        <fullName evidence="3">Hydrolase, alpha/beta fold family</fullName>
    </submittedName>
</protein>
<feature type="domain" description="AB hydrolase-1" evidence="2">
    <location>
        <begin position="51"/>
        <end position="277"/>
    </location>
</feature>
<dbReference type="OrthoDB" id="8957634at2"/>
<keyword evidence="3" id="KW-0378">Hydrolase</keyword>
<dbReference type="AlphaFoldDB" id="Q13KJ1"/>
<dbReference type="Pfam" id="PF00561">
    <property type="entry name" value="Abhydrolase_1"/>
    <property type="match status" value="1"/>
</dbReference>
<accession>Q13KJ1</accession>
<dbReference type="GO" id="GO:0016787">
    <property type="term" value="F:hydrolase activity"/>
    <property type="evidence" value="ECO:0007669"/>
    <property type="project" value="UniProtKB-KW"/>
</dbReference>
<proteinExistence type="predicted"/>
<dbReference type="SUPFAM" id="SSF53474">
    <property type="entry name" value="alpha/beta-Hydrolases"/>
    <property type="match status" value="1"/>
</dbReference>
<evidence type="ECO:0000313" key="3">
    <source>
        <dbReference type="EMBL" id="ABE35398.1"/>
    </source>
</evidence>
<evidence type="ECO:0000313" key="4">
    <source>
        <dbReference type="Proteomes" id="UP000001817"/>
    </source>
</evidence>
<dbReference type="RefSeq" id="WP_011492685.1">
    <property type="nucleotide sequence ID" value="NC_007952.1"/>
</dbReference>
<organism evidence="3 4">
    <name type="scientific">Paraburkholderia xenovorans (strain LB400)</name>
    <dbReference type="NCBI Taxonomy" id="266265"/>
    <lineage>
        <taxon>Bacteria</taxon>
        <taxon>Pseudomonadati</taxon>
        <taxon>Pseudomonadota</taxon>
        <taxon>Betaproteobacteria</taxon>
        <taxon>Burkholderiales</taxon>
        <taxon>Burkholderiaceae</taxon>
        <taxon>Paraburkholderia</taxon>
    </lineage>
</organism>
<gene>
    <name evidence="3" type="ORF">Bxe_B0550</name>
</gene>
<sequence length="298" mass="32467">MTQPVASNDAAATRHTHQTAPTRYVEANGIRFAYRRFGKTGGVPLVFNIHFTGTMDHWDPAVTDGLAQDREVILFNNAGISSSSGEVPESIEEMAANAAAFIKALGLPQVDVLGFSMGGLVAQTLALAEPVLVRRLILVGTGPRGGEAMASLTPEAQDIFSATYAQPDHLWLRVHFSPSDASQAAGRRFLQRFRLRSEGRDPEANEKVAPAQLAALARWGAARENPFDYLKDLRQPTLVVNGDNDVIIYSINSWILQQNLPNAQLIIYPDANHGSLYQYPERFVAHVAQFLSDSDAAA</sequence>
<name>Q13KJ1_PARXL</name>
<dbReference type="eggNOG" id="COG0596">
    <property type="taxonomic scope" value="Bacteria"/>
</dbReference>
<dbReference type="Proteomes" id="UP000001817">
    <property type="component" value="Chromosome 2"/>
</dbReference>
<dbReference type="PANTHER" id="PTHR43433:SF5">
    <property type="entry name" value="AB HYDROLASE-1 DOMAIN-CONTAINING PROTEIN"/>
    <property type="match status" value="1"/>
</dbReference>